<sequence>MSLHSAPRRADGEPDDFDDDVEPVEAPDDPGELDPGTRRLLLKLLNGPYVRAEEHAKLWAALERNEPVVRSRLADLYLELVIDRDSGVAFVRNLAVDDAPKVVRRQPLTLLDTVLVLYLRRLLLAGQGRGGRVFVGRDEIEDQLRGFLASDSTDKKAQEAKVARSIAKMTDNSILLRAEVDDRWEISPVLRLVFGAEEVATVTADLERMAAE</sequence>
<proteinExistence type="predicted"/>
<keyword evidence="3" id="KW-1185">Reference proteome</keyword>
<feature type="compositionally biased region" description="Acidic residues" evidence="1">
    <location>
        <begin position="13"/>
        <end position="32"/>
    </location>
</feature>
<gene>
    <name evidence="2" type="ORF">H9L22_11440</name>
</gene>
<feature type="region of interest" description="Disordered" evidence="1">
    <location>
        <begin position="1"/>
        <end position="35"/>
    </location>
</feature>
<dbReference type="EMBL" id="CP060789">
    <property type="protein sequence ID" value="QNP54901.1"/>
    <property type="molecule type" value="Genomic_DNA"/>
</dbReference>
<dbReference type="AlphaFoldDB" id="A0A7H0H2Y5"/>
<evidence type="ECO:0000256" key="1">
    <source>
        <dbReference type="SAM" id="MobiDB-lite"/>
    </source>
</evidence>
<dbReference type="KEGG" id="tdf:H9L22_11440"/>
<protein>
    <submittedName>
        <fullName evidence="2">DUF4194 domain-containing protein</fullName>
    </submittedName>
</protein>
<name>A0A7H0H2Y5_9ACTN</name>
<dbReference type="InterPro" id="IPR025449">
    <property type="entry name" value="JetB"/>
</dbReference>
<reference evidence="2 3" key="1">
    <citation type="submission" date="2020-08" db="EMBL/GenBank/DDBJ databases">
        <title>Genome sequence of Tessaracoccus defluvii JCM 17540T.</title>
        <authorList>
            <person name="Hyun D.-W."/>
            <person name="Bae J.-W."/>
        </authorList>
    </citation>
    <scope>NUCLEOTIDE SEQUENCE [LARGE SCALE GENOMIC DNA]</scope>
    <source>
        <strain evidence="2 3">JCM 17540</strain>
    </source>
</reference>
<dbReference type="Proteomes" id="UP000516117">
    <property type="component" value="Chromosome"/>
</dbReference>
<evidence type="ECO:0000313" key="2">
    <source>
        <dbReference type="EMBL" id="QNP54901.1"/>
    </source>
</evidence>
<dbReference type="RefSeq" id="WP_187720037.1">
    <property type="nucleotide sequence ID" value="NZ_BAABBL010000004.1"/>
</dbReference>
<dbReference type="Pfam" id="PF13835">
    <property type="entry name" value="DUF4194"/>
    <property type="match status" value="1"/>
</dbReference>
<evidence type="ECO:0000313" key="3">
    <source>
        <dbReference type="Proteomes" id="UP000516117"/>
    </source>
</evidence>
<organism evidence="2 3">
    <name type="scientific">Tessaracoccus defluvii</name>
    <dbReference type="NCBI Taxonomy" id="1285901"/>
    <lineage>
        <taxon>Bacteria</taxon>
        <taxon>Bacillati</taxon>
        <taxon>Actinomycetota</taxon>
        <taxon>Actinomycetes</taxon>
        <taxon>Propionibacteriales</taxon>
        <taxon>Propionibacteriaceae</taxon>
        <taxon>Tessaracoccus</taxon>
    </lineage>
</organism>
<accession>A0A7H0H2Y5</accession>